<proteinExistence type="predicted"/>
<organism evidence="3 4">
    <name type="scientific">Chromatium okenii</name>
    <dbReference type="NCBI Taxonomy" id="61644"/>
    <lineage>
        <taxon>Bacteria</taxon>
        <taxon>Pseudomonadati</taxon>
        <taxon>Pseudomonadota</taxon>
        <taxon>Gammaproteobacteria</taxon>
        <taxon>Chromatiales</taxon>
        <taxon>Chromatiaceae</taxon>
        <taxon>Chromatium</taxon>
    </lineage>
</organism>
<evidence type="ECO:0000256" key="1">
    <source>
        <dbReference type="PIRSR" id="PIRSR611757-1"/>
    </source>
</evidence>
<dbReference type="Gene3D" id="1.10.8.350">
    <property type="entry name" value="Bacterial muramidase"/>
    <property type="match status" value="1"/>
</dbReference>
<evidence type="ECO:0000259" key="2">
    <source>
        <dbReference type="Pfam" id="PF13406"/>
    </source>
</evidence>
<dbReference type="InterPro" id="IPR031304">
    <property type="entry name" value="SLT_2"/>
</dbReference>
<dbReference type="GO" id="GO:0009253">
    <property type="term" value="P:peptidoglycan catabolic process"/>
    <property type="evidence" value="ECO:0007669"/>
    <property type="project" value="TreeGrafter"/>
</dbReference>
<evidence type="ECO:0000313" key="4">
    <source>
        <dbReference type="Proteomes" id="UP000239936"/>
    </source>
</evidence>
<dbReference type="InterPro" id="IPR023346">
    <property type="entry name" value="Lysozyme-like_dom_sf"/>
</dbReference>
<dbReference type="CDD" id="cd13399">
    <property type="entry name" value="Slt35-like"/>
    <property type="match status" value="1"/>
</dbReference>
<accession>A0A2S7XSM1</accession>
<dbReference type="Gene3D" id="1.10.530.10">
    <property type="match status" value="1"/>
</dbReference>
<evidence type="ECO:0000313" key="3">
    <source>
        <dbReference type="EMBL" id="PQJ96737.1"/>
    </source>
</evidence>
<protein>
    <submittedName>
        <fullName evidence="3">Lytic murein transglycosylase B</fullName>
    </submittedName>
</protein>
<dbReference type="PANTHER" id="PTHR30163">
    <property type="entry name" value="MEMBRANE-BOUND LYTIC MUREIN TRANSGLYCOSYLASE B"/>
    <property type="match status" value="1"/>
</dbReference>
<dbReference type="RefSeq" id="WP_105073498.1">
    <property type="nucleotide sequence ID" value="NZ_PPGH01000034.1"/>
</dbReference>
<reference evidence="3 4" key="1">
    <citation type="submission" date="2018-01" db="EMBL/GenBank/DDBJ databases">
        <title>The complete genome sequence of Chromatium okenii LaCa, a purple sulfur bacterium with a turbulent life.</title>
        <authorList>
            <person name="Luedin S.M."/>
            <person name="Liechti N."/>
            <person name="Storelli N."/>
            <person name="Danza F."/>
            <person name="Wittwer M."/>
            <person name="Pothier J.F."/>
            <person name="Tonolla M.A."/>
        </authorList>
    </citation>
    <scope>NUCLEOTIDE SEQUENCE [LARGE SCALE GENOMIC DNA]</scope>
    <source>
        <strain evidence="3 4">LaCa</strain>
    </source>
</reference>
<dbReference type="Proteomes" id="UP000239936">
    <property type="component" value="Unassembled WGS sequence"/>
</dbReference>
<dbReference type="NCBIfam" id="NF008029">
    <property type="entry name" value="PRK10760.1"/>
    <property type="match status" value="1"/>
</dbReference>
<dbReference type="SUPFAM" id="SSF53955">
    <property type="entry name" value="Lysozyme-like"/>
    <property type="match status" value="1"/>
</dbReference>
<dbReference type="PROSITE" id="PS51257">
    <property type="entry name" value="PROKAR_LIPOPROTEIN"/>
    <property type="match status" value="1"/>
</dbReference>
<dbReference type="AlphaFoldDB" id="A0A2S7XSM1"/>
<dbReference type="FunFam" id="1.10.8.350:FF:000001">
    <property type="entry name" value="Lytic murein transglycosylase B"/>
    <property type="match status" value="1"/>
</dbReference>
<gene>
    <name evidence="3" type="ORF">CXB77_07410</name>
</gene>
<dbReference type="Pfam" id="PF13406">
    <property type="entry name" value="SLT_2"/>
    <property type="match status" value="1"/>
</dbReference>
<dbReference type="NCBIfam" id="TIGR02282">
    <property type="entry name" value="MltB"/>
    <property type="match status" value="1"/>
</dbReference>
<comment type="caution">
    <text evidence="3">The sequence shown here is derived from an EMBL/GenBank/DDBJ whole genome shotgun (WGS) entry which is preliminary data.</text>
</comment>
<dbReference type="InterPro" id="IPR043426">
    <property type="entry name" value="MltB-like"/>
</dbReference>
<dbReference type="InterPro" id="IPR011757">
    <property type="entry name" value="Lytic_transglycosylase_MltB"/>
</dbReference>
<dbReference type="OrthoDB" id="9772911at2"/>
<dbReference type="GO" id="GO:0008933">
    <property type="term" value="F:peptidoglycan lytic transglycosylase activity"/>
    <property type="evidence" value="ECO:0007669"/>
    <property type="project" value="TreeGrafter"/>
</dbReference>
<dbReference type="PANTHER" id="PTHR30163:SF9">
    <property type="entry name" value="MEMBRANE-BOUND LYTIC MUREIN TRANSGLYCOSYLASE B"/>
    <property type="match status" value="1"/>
</dbReference>
<keyword evidence="4" id="KW-1185">Reference proteome</keyword>
<name>A0A2S7XSM1_9GAMM</name>
<dbReference type="EMBL" id="PPGH01000034">
    <property type="protein sequence ID" value="PQJ96737.1"/>
    <property type="molecule type" value="Genomic_DNA"/>
</dbReference>
<sequence length="344" mass="38214">MRQPLFFAATLCVLFIAGCSSRPLKEEPLPSDVTVSGDFANTAGVDQFIQRMRQQHGFRPAETAAILSRAKRQQSIINLMNHQAPKKSTGPNGAWTRYRAKFLTDDTINKGAAFWQRNAAALSRAESRYRVPAEYVVAIIGVETHFGGFVGKTRILDALTTLAFAYPRRAAYFNDELADFLVMTRNERLDPTQPRGSFAGAMGLGQFMPSSFHRYAVDFTGDGHRDLWNPSDAIGGVANYFKGNGWRAGEPVAVRANVAPEFRAGSLKTGFDTRYRLSELAKYGITPAQSLGGVTQVSLLELDAKGGYEYWLGLTNFYVISRYNHSVYYAMTIHQLAQAIRARR</sequence>
<feature type="domain" description="Transglycosylase SLT" evidence="2">
    <location>
        <begin position="43"/>
        <end position="338"/>
    </location>
</feature>
<feature type="active site" evidence="1">
    <location>
        <position position="143"/>
    </location>
</feature>